<dbReference type="SUPFAM" id="SSF47823">
    <property type="entry name" value="lambda integrase-like, N-terminal domain"/>
    <property type="match status" value="1"/>
</dbReference>
<name>A0A8D8WYM0_9HEMI</name>
<organism evidence="2">
    <name type="scientific">Cacopsylla melanoneura</name>
    <dbReference type="NCBI Taxonomy" id="428564"/>
    <lineage>
        <taxon>Eukaryota</taxon>
        <taxon>Metazoa</taxon>
        <taxon>Ecdysozoa</taxon>
        <taxon>Arthropoda</taxon>
        <taxon>Hexapoda</taxon>
        <taxon>Insecta</taxon>
        <taxon>Pterygota</taxon>
        <taxon>Neoptera</taxon>
        <taxon>Paraneoptera</taxon>
        <taxon>Hemiptera</taxon>
        <taxon>Sternorrhyncha</taxon>
        <taxon>Psylloidea</taxon>
        <taxon>Psyllidae</taxon>
        <taxon>Psyllinae</taxon>
        <taxon>Cacopsylla</taxon>
    </lineage>
</organism>
<evidence type="ECO:0000313" key="2">
    <source>
        <dbReference type="EMBL" id="CAG6675244.1"/>
    </source>
</evidence>
<keyword evidence="1" id="KW-0238">DNA-binding</keyword>
<dbReference type="InterPro" id="IPR010998">
    <property type="entry name" value="Integrase_recombinase_N"/>
</dbReference>
<proteinExistence type="predicted"/>
<accession>A0A8D8WYM0</accession>
<reference evidence="2" key="1">
    <citation type="submission" date="2021-05" db="EMBL/GenBank/DDBJ databases">
        <authorList>
            <person name="Alioto T."/>
            <person name="Alioto T."/>
            <person name="Gomez Garrido J."/>
        </authorList>
    </citation>
    <scope>NUCLEOTIDE SEQUENCE</scope>
</reference>
<dbReference type="EMBL" id="HBUF01235964">
    <property type="protein sequence ID" value="CAG6675244.1"/>
    <property type="molecule type" value="Transcribed_RNA"/>
</dbReference>
<dbReference type="Gene3D" id="1.10.150.130">
    <property type="match status" value="1"/>
</dbReference>
<evidence type="ECO:0000256" key="1">
    <source>
        <dbReference type="ARBA" id="ARBA00023125"/>
    </source>
</evidence>
<dbReference type="AlphaFoldDB" id="A0A8D8WYM0"/>
<dbReference type="GO" id="GO:0003677">
    <property type="term" value="F:DNA binding"/>
    <property type="evidence" value="ECO:0007669"/>
    <property type="project" value="UniProtKB-KW"/>
</dbReference>
<sequence length="101" mass="11591">MSKCYLPFRCPRRPYSEYSGPGALLPSKSYKAPWERWISWSFSYNVPLNCPSPQDVAMFLNYLHSQNFAYSTILVHKSVVVYFADPSRGARLSGQPLSNTY</sequence>
<protein>
    <submittedName>
        <fullName evidence="2">Uncharacterized protein</fullName>
    </submittedName>
</protein>